<dbReference type="AlphaFoldDB" id="A0A131XLJ5"/>
<keyword evidence="1" id="KW-0732">Signal</keyword>
<proteinExistence type="evidence at transcript level"/>
<organism evidence="2">
    <name type="scientific">Hyalomma excavatum</name>
    <dbReference type="NCBI Taxonomy" id="257692"/>
    <lineage>
        <taxon>Eukaryota</taxon>
        <taxon>Metazoa</taxon>
        <taxon>Ecdysozoa</taxon>
        <taxon>Arthropoda</taxon>
        <taxon>Chelicerata</taxon>
        <taxon>Arachnida</taxon>
        <taxon>Acari</taxon>
        <taxon>Parasitiformes</taxon>
        <taxon>Ixodida</taxon>
        <taxon>Ixodoidea</taxon>
        <taxon>Ixodidae</taxon>
        <taxon>Hyalomminae</taxon>
        <taxon>Hyalomma</taxon>
    </lineage>
</organism>
<reference evidence="2" key="1">
    <citation type="journal article" date="2017" name="Ticks Tick Borne Dis.">
        <title>An insight into the sialome of Hyalomma excavatum.</title>
        <authorList>
            <person name="Ribeiro J.M."/>
            <person name="Slovak M."/>
            <person name="Francischetti I.M."/>
        </authorList>
    </citation>
    <scope>NUCLEOTIDE SEQUENCE</scope>
    <source>
        <strain evidence="2">Samish</strain>
        <tissue evidence="2">Salivary glands</tissue>
    </source>
</reference>
<name>A0A131XLJ5_9ACAR</name>
<feature type="signal peptide" evidence="1">
    <location>
        <begin position="1"/>
        <end position="21"/>
    </location>
</feature>
<evidence type="ECO:0000313" key="2">
    <source>
        <dbReference type="EMBL" id="JAP67427.1"/>
    </source>
</evidence>
<feature type="chain" id="PRO_5007283888" evidence="1">
    <location>
        <begin position="22"/>
        <end position="67"/>
    </location>
</feature>
<protein>
    <submittedName>
        <fullName evidence="2">Putative secreted protein</fullName>
    </submittedName>
</protein>
<sequence>KVVGVATLAVLMLAMLGCTNAQACDPVACYGRCIGDGATYGTCLRGICQCRVHYKRSIPDYVAEGGD</sequence>
<evidence type="ECO:0000256" key="1">
    <source>
        <dbReference type="SAM" id="SignalP"/>
    </source>
</evidence>
<dbReference type="EMBL" id="GEFH01001154">
    <property type="protein sequence ID" value="JAP67427.1"/>
    <property type="molecule type" value="mRNA"/>
</dbReference>
<feature type="non-terminal residue" evidence="2">
    <location>
        <position position="1"/>
    </location>
</feature>
<accession>A0A131XLJ5</accession>